<keyword evidence="1" id="KW-0812">Transmembrane</keyword>
<protein>
    <submittedName>
        <fullName evidence="2">Uncharacterized protein</fullName>
    </submittedName>
</protein>
<evidence type="ECO:0000313" key="2">
    <source>
        <dbReference type="EMBL" id="EFG80939.1"/>
    </source>
</evidence>
<dbReference type="Proteomes" id="UP000006015">
    <property type="component" value="Unassembled WGS sequence"/>
</dbReference>
<proteinExistence type="predicted"/>
<reference evidence="2 3" key="1">
    <citation type="submission" date="2010-04" db="EMBL/GenBank/DDBJ databases">
        <authorList>
            <person name="Weinstock G."/>
            <person name="Sodergren E."/>
            <person name="Clifton S."/>
            <person name="Fulton L."/>
            <person name="Fulton B."/>
            <person name="Courtney L."/>
            <person name="Fronick C."/>
            <person name="Harrison M."/>
            <person name="Strong C."/>
            <person name="Farmer C."/>
            <person name="Delahaunty K."/>
            <person name="Markovic C."/>
            <person name="Hall O."/>
            <person name="Minx P."/>
            <person name="Tomlinson C."/>
            <person name="Mitreva M."/>
            <person name="Hou S."/>
            <person name="Wollam A."/>
            <person name="Pepin K.H."/>
            <person name="Johnson M."/>
            <person name="Bhonagiri V."/>
            <person name="Zhang X."/>
            <person name="Suruliraj S."/>
            <person name="Warren W."/>
            <person name="Chinwalla A."/>
            <person name="Mardis E.R."/>
            <person name="Wilson R.K."/>
        </authorList>
    </citation>
    <scope>NUCLEOTIDE SEQUENCE [LARGE SCALE GENOMIC DNA]</scope>
    <source>
        <strain evidence="2 3">DSM 20306</strain>
    </source>
</reference>
<organism evidence="2 3">
    <name type="scientific">Corynebacterium ammoniagenes DSM 20306</name>
    <dbReference type="NCBI Taxonomy" id="649754"/>
    <lineage>
        <taxon>Bacteria</taxon>
        <taxon>Bacillati</taxon>
        <taxon>Actinomycetota</taxon>
        <taxon>Actinomycetes</taxon>
        <taxon>Mycobacteriales</taxon>
        <taxon>Corynebacteriaceae</taxon>
        <taxon>Corynebacterium</taxon>
    </lineage>
</organism>
<evidence type="ECO:0000256" key="1">
    <source>
        <dbReference type="SAM" id="Phobius"/>
    </source>
</evidence>
<dbReference type="EMBL" id="ADNS01000017">
    <property type="protein sequence ID" value="EFG80939.1"/>
    <property type="molecule type" value="Genomic_DNA"/>
</dbReference>
<comment type="caution">
    <text evidence="2">The sequence shown here is derived from an EMBL/GenBank/DDBJ whole genome shotgun (WGS) entry which is preliminary data.</text>
</comment>
<gene>
    <name evidence="2" type="ORF">HMPREF0281_01813</name>
</gene>
<accession>A0ABP2IBK5</accession>
<keyword evidence="3" id="KW-1185">Reference proteome</keyword>
<name>A0ABP2IBK5_CORAM</name>
<keyword evidence="1" id="KW-1133">Transmembrane helix</keyword>
<keyword evidence="1" id="KW-0472">Membrane</keyword>
<feature type="transmembrane region" description="Helical" evidence="1">
    <location>
        <begin position="12"/>
        <end position="31"/>
    </location>
</feature>
<evidence type="ECO:0000313" key="3">
    <source>
        <dbReference type="Proteomes" id="UP000006015"/>
    </source>
</evidence>
<sequence length="50" mass="5493">MLRSTPSVNLSLFFYIPVALSFEKVAAGLFLPKTRALPAPQPRLCSRESA</sequence>